<feature type="chain" id="PRO_5013252394" evidence="1">
    <location>
        <begin position="23"/>
        <end position="213"/>
    </location>
</feature>
<evidence type="ECO:0000256" key="1">
    <source>
        <dbReference type="SAM" id="SignalP"/>
    </source>
</evidence>
<gene>
    <name evidence="2" type="ORF">BIW11_01514</name>
</gene>
<keyword evidence="1" id="KW-0732">Signal</keyword>
<name>A0A1V9XCU2_9ACAR</name>
<feature type="signal peptide" evidence="1">
    <location>
        <begin position="1"/>
        <end position="22"/>
    </location>
</feature>
<keyword evidence="3" id="KW-1185">Reference proteome</keyword>
<accession>A0A1V9XCU2</accession>
<sequence>MKCLQVLGSVIFVASSASTVYGGAIDTTTHGTSYGLAAPAMVSYGISHAAPATVSYGAAPAVSVAAAPVAHASARSIRSHEIHTGGSANQIRVEEYKAGGQLIRVHDAPQTDPEVINVQGPAAAGNHIRVVSHNGPTQIQRAVFQDPNTQVFDVVNPPKPADRVINIRGSPAPPARVELVAEHQYAAPEVTVGGDEPQVQVVQAGVAASSKNG</sequence>
<dbReference type="Proteomes" id="UP000192247">
    <property type="component" value="Unassembled WGS sequence"/>
</dbReference>
<dbReference type="InParanoid" id="A0A1V9XCU2"/>
<protein>
    <submittedName>
        <fullName evidence="2">Uncharacterized protein</fullName>
    </submittedName>
</protein>
<reference evidence="2 3" key="1">
    <citation type="journal article" date="2017" name="Gigascience">
        <title>Draft genome of the honey bee ectoparasitic mite, Tropilaelaps mercedesae, is shaped by the parasitic life history.</title>
        <authorList>
            <person name="Dong X."/>
            <person name="Armstrong S.D."/>
            <person name="Xia D."/>
            <person name="Makepeace B.L."/>
            <person name="Darby A.C."/>
            <person name="Kadowaki T."/>
        </authorList>
    </citation>
    <scope>NUCLEOTIDE SEQUENCE [LARGE SCALE GENOMIC DNA]</scope>
    <source>
        <strain evidence="2">Wuxi-XJTLU</strain>
    </source>
</reference>
<dbReference type="STRING" id="418985.A0A1V9XCU2"/>
<dbReference type="EMBL" id="MNPL01014821">
    <property type="protein sequence ID" value="OQR71354.1"/>
    <property type="molecule type" value="Genomic_DNA"/>
</dbReference>
<dbReference type="OrthoDB" id="10525923at2759"/>
<organism evidence="2 3">
    <name type="scientific">Tropilaelaps mercedesae</name>
    <dbReference type="NCBI Taxonomy" id="418985"/>
    <lineage>
        <taxon>Eukaryota</taxon>
        <taxon>Metazoa</taxon>
        <taxon>Ecdysozoa</taxon>
        <taxon>Arthropoda</taxon>
        <taxon>Chelicerata</taxon>
        <taxon>Arachnida</taxon>
        <taxon>Acari</taxon>
        <taxon>Parasitiformes</taxon>
        <taxon>Mesostigmata</taxon>
        <taxon>Gamasina</taxon>
        <taxon>Dermanyssoidea</taxon>
        <taxon>Laelapidae</taxon>
        <taxon>Tropilaelaps</taxon>
    </lineage>
</organism>
<comment type="caution">
    <text evidence="2">The sequence shown here is derived from an EMBL/GenBank/DDBJ whole genome shotgun (WGS) entry which is preliminary data.</text>
</comment>
<evidence type="ECO:0000313" key="2">
    <source>
        <dbReference type="EMBL" id="OQR71354.1"/>
    </source>
</evidence>
<evidence type="ECO:0000313" key="3">
    <source>
        <dbReference type="Proteomes" id="UP000192247"/>
    </source>
</evidence>
<proteinExistence type="predicted"/>
<dbReference type="AlphaFoldDB" id="A0A1V9XCU2"/>